<dbReference type="AlphaFoldDB" id="A0AA38I5W2"/>
<evidence type="ECO:0000313" key="1">
    <source>
        <dbReference type="EMBL" id="KAJ3648087.1"/>
    </source>
</evidence>
<keyword evidence="2" id="KW-1185">Reference proteome</keyword>
<organism evidence="1 2">
    <name type="scientific">Zophobas morio</name>
    <dbReference type="NCBI Taxonomy" id="2755281"/>
    <lineage>
        <taxon>Eukaryota</taxon>
        <taxon>Metazoa</taxon>
        <taxon>Ecdysozoa</taxon>
        <taxon>Arthropoda</taxon>
        <taxon>Hexapoda</taxon>
        <taxon>Insecta</taxon>
        <taxon>Pterygota</taxon>
        <taxon>Neoptera</taxon>
        <taxon>Endopterygota</taxon>
        <taxon>Coleoptera</taxon>
        <taxon>Polyphaga</taxon>
        <taxon>Cucujiformia</taxon>
        <taxon>Tenebrionidae</taxon>
        <taxon>Zophobas</taxon>
    </lineage>
</organism>
<protein>
    <submittedName>
        <fullName evidence="1">Uncharacterized protein</fullName>
    </submittedName>
</protein>
<reference evidence="1" key="1">
    <citation type="journal article" date="2023" name="G3 (Bethesda)">
        <title>Whole genome assemblies of Zophobas morio and Tenebrio molitor.</title>
        <authorList>
            <person name="Kaur S."/>
            <person name="Stinson S.A."/>
            <person name="diCenzo G.C."/>
        </authorList>
    </citation>
    <scope>NUCLEOTIDE SEQUENCE</scope>
    <source>
        <strain evidence="1">QUZm001</strain>
    </source>
</reference>
<dbReference type="EMBL" id="JALNTZ010000006">
    <property type="protein sequence ID" value="KAJ3648087.1"/>
    <property type="molecule type" value="Genomic_DNA"/>
</dbReference>
<accession>A0AA38I5W2</accession>
<sequence>MERSPLARRIFQTFGSPAIGYQEIWAYKPHKGRQVAAPVRRHRWSDSGGVLCAVPAANRAEHAAVRCHLSRSPFRPDRYACSGRIREGLGRTMAHGHGAMGRWASDVTDKGTRFAVIRSEGVKRSILDNNGLKNVAIYC</sequence>
<evidence type="ECO:0000313" key="2">
    <source>
        <dbReference type="Proteomes" id="UP001168821"/>
    </source>
</evidence>
<comment type="caution">
    <text evidence="1">The sequence shown here is derived from an EMBL/GenBank/DDBJ whole genome shotgun (WGS) entry which is preliminary data.</text>
</comment>
<name>A0AA38I5W2_9CUCU</name>
<gene>
    <name evidence="1" type="ORF">Zmor_019922</name>
</gene>
<proteinExistence type="predicted"/>
<dbReference type="Proteomes" id="UP001168821">
    <property type="component" value="Unassembled WGS sequence"/>
</dbReference>